<feature type="disulfide bond" evidence="5">
    <location>
        <begin position="768"/>
        <end position="778"/>
    </location>
</feature>
<dbReference type="Gene3D" id="3.10.250.10">
    <property type="entry name" value="SRCR-like domain"/>
    <property type="match status" value="10"/>
</dbReference>
<proteinExistence type="predicted"/>
<keyword evidence="2" id="KW-0677">Repeat</keyword>
<dbReference type="Ensembl" id="ENSAPET00000026255.1">
    <property type="protein sequence ID" value="ENSAPEP00000025581.1"/>
    <property type="gene ID" value="ENSAPEG00000018207.1"/>
</dbReference>
<sequence length="1266" mass="140242">MCFCRVFLNVMWRQTDDNLSNVQTFTAAGKRLVLRNGSNPCEGHVEVFYNNEWGLVGDKLWSRETEEVVCRSTHCGKPVGNATENVRRPLDSKVWLNELQCNGSQKQLWDCDSPGWGISYYQKPFVRKITCSRNITFSLEGSRCAGAVRYSDRGTLAGYICNDNWGDDEARKLCEQLGCGGLKKRPTPGQMSGEAFQSLSGNMTLNCAGMNRIDNLWQCAAPASCQYPAAVICSDHESLRLTERCSGTLQKETNGKWEDVNDNNVSPDVRCQQMHCGGAHGNVTDSKLTCTDDVKVVLVNNNNDRCYGTVHAEINGIRKAVCGSSWTKQADVVCKELGCGTVNSVSTRSSSPGIMDFVECLGNELSLWHCEAKHGENLPCSRVPYIVCSASLKVRLADGGGRCAGRLEIKHEGQWKRVLQNQAWTNQHSNIICKQLKCGMGVVPENSVKYSQGSGSFLTVDCKSDISKKQKITACIITDSGNNGQSAVGITCEDHKALFLSGSCSGEVGIKNGSKTFWLSDVDWNQDVANTVCQQMHCGNAVPNTNSTSRADEMEVWSLSYNCSRNETSLFECANTTIPSDVNQNASIASVTCSGEIHLKLTKRCWGNVEISMEGKSGGICADTWTEDNSRMLCEEQGCENNVLKSLSLSPRQAEIMVLSLHAMQPTANLSQYNFIMKQDNDRTCQKPASVVCSGSIEPRFSVSRDSCSGSLELLYEESWLPVCTEALSDVDTRNTICRTLNCGQAIENSLDFGPTPASRQVITQIQCSTNATSLKECNVTSETRSCTLGVLKCSGWKTMVLEHDEPCKGEVVVYSAGKVSAVSSEGWTKNEGQRLCQDMTCGSPIQLEEKAPWPTDSFFNGSFSCAGKPQSIWECEKKVLPSEKKLFIECQNEAQVTLLQECHGELRINNTQVCNSQWKPDYSNRVCQELSCSNAMDFTEKGKPRPEGMYHHIHCDEYHFKLGQCRRVRGSCNSASLVEIVCVGSIKFSTTEKCGGNIQVSYRDKWKEVCIQKDLTIAMKHQLCQKMNCGNYNSSFNSRNTEEKQLEMSLECTDNHLDIKHCVKKKTCKRVPAEIYCQDYERPIIITEDEPSSVPIILGVSFLLVLLVVVAVGTRFYVTRRNRKLNPARMLPGKEMEFESGEYEDVVNRDDEMEDARGGRFRSDAEFFREDDRRSASSLPYDDIDEAIEAQPLNPPANTTRASNMQEDKVTYEVEDPPENYDDIDDITKAEVHDGPKPTADRDAAAAPPGPVPGGEDYLLPGQDG</sequence>
<accession>A0A3P8TLM0</accession>
<dbReference type="GO" id="GO:0031638">
    <property type="term" value="P:zymogen activation"/>
    <property type="evidence" value="ECO:0007669"/>
    <property type="project" value="TreeGrafter"/>
</dbReference>
<dbReference type="GO" id="GO:0005886">
    <property type="term" value="C:plasma membrane"/>
    <property type="evidence" value="ECO:0007669"/>
    <property type="project" value="TreeGrafter"/>
</dbReference>
<dbReference type="GO" id="GO:0005615">
    <property type="term" value="C:extracellular space"/>
    <property type="evidence" value="ECO:0007669"/>
    <property type="project" value="TreeGrafter"/>
</dbReference>
<feature type="domain" description="SRCR" evidence="8">
    <location>
        <begin position="597"/>
        <end position="694"/>
    </location>
</feature>
<dbReference type="GeneTree" id="ENSGT00940000164042"/>
<keyword evidence="3 5" id="KW-1015">Disulfide bond</keyword>
<keyword evidence="7" id="KW-0812">Transmembrane</keyword>
<feature type="domain" description="SRCR" evidence="8">
    <location>
        <begin position="699"/>
        <end position="795"/>
    </location>
</feature>
<evidence type="ECO:0000256" key="3">
    <source>
        <dbReference type="ARBA" id="ARBA00023157"/>
    </source>
</evidence>
<evidence type="ECO:0000256" key="1">
    <source>
        <dbReference type="ARBA" id="ARBA00022729"/>
    </source>
</evidence>
<evidence type="ECO:0000313" key="9">
    <source>
        <dbReference type="Ensembl" id="ENSAPEP00000025581.1"/>
    </source>
</evidence>
<organism evidence="9 10">
    <name type="scientific">Amphiprion percula</name>
    <name type="common">Orange clownfish</name>
    <name type="synonym">Lutjanus percula</name>
    <dbReference type="NCBI Taxonomy" id="161767"/>
    <lineage>
        <taxon>Eukaryota</taxon>
        <taxon>Metazoa</taxon>
        <taxon>Chordata</taxon>
        <taxon>Craniata</taxon>
        <taxon>Vertebrata</taxon>
        <taxon>Euteleostomi</taxon>
        <taxon>Actinopterygii</taxon>
        <taxon>Neopterygii</taxon>
        <taxon>Teleostei</taxon>
        <taxon>Neoteleostei</taxon>
        <taxon>Acanthomorphata</taxon>
        <taxon>Ovalentaria</taxon>
        <taxon>Pomacentridae</taxon>
        <taxon>Amphiprion</taxon>
    </lineage>
</organism>
<feature type="compositionally biased region" description="Acidic residues" evidence="6">
    <location>
        <begin position="1214"/>
        <end position="1226"/>
    </location>
</feature>
<reference evidence="9 10" key="1">
    <citation type="submission" date="2018-03" db="EMBL/GenBank/DDBJ databases">
        <title>Finding Nemo's genes: A chromosome-scale reference assembly of the genome of the orange clownfish Amphiprion percula.</title>
        <authorList>
            <person name="Lehmann R."/>
        </authorList>
    </citation>
    <scope>NUCLEOTIDE SEQUENCE</scope>
</reference>
<feature type="disulfide bond" evidence="5">
    <location>
        <begin position="1053"/>
        <end position="1063"/>
    </location>
</feature>
<evidence type="ECO:0000256" key="4">
    <source>
        <dbReference type="ARBA" id="ARBA00023180"/>
    </source>
</evidence>
<dbReference type="Pfam" id="PF00530">
    <property type="entry name" value="SRCR"/>
    <property type="match status" value="8"/>
</dbReference>
<dbReference type="FunFam" id="3.10.250.10:FF:000004">
    <property type="entry name" value="Scavenger receptor cysteine-rich type 1 protein M130"/>
    <property type="match status" value="1"/>
</dbReference>
<feature type="region of interest" description="Disordered" evidence="6">
    <location>
        <begin position="1190"/>
        <end position="1266"/>
    </location>
</feature>
<feature type="transmembrane region" description="Helical" evidence="7">
    <location>
        <begin position="1097"/>
        <end position="1119"/>
    </location>
</feature>
<protein>
    <recommendedName>
        <fullName evidence="8">SRCR domain-containing protein</fullName>
    </recommendedName>
</protein>
<keyword evidence="1" id="KW-0732">Signal</keyword>
<feature type="domain" description="SRCR" evidence="8">
    <location>
        <begin position="32"/>
        <end position="132"/>
    </location>
</feature>
<dbReference type="STRING" id="161767.ENSAPEP00000025581"/>
<dbReference type="SUPFAM" id="SSF56487">
    <property type="entry name" value="SRCR-like"/>
    <property type="match status" value="10"/>
</dbReference>
<dbReference type="PROSITE" id="PS50287">
    <property type="entry name" value="SRCR_2"/>
    <property type="match status" value="10"/>
</dbReference>
<feature type="compositionally biased region" description="Basic and acidic residues" evidence="6">
    <location>
        <begin position="1227"/>
        <end position="1245"/>
    </location>
</feature>
<name>A0A3P8TLM0_AMPPE</name>
<evidence type="ECO:0000256" key="6">
    <source>
        <dbReference type="SAM" id="MobiDB-lite"/>
    </source>
</evidence>
<evidence type="ECO:0000256" key="5">
    <source>
        <dbReference type="PROSITE-ProRule" id="PRU00196"/>
    </source>
</evidence>
<reference evidence="9" key="3">
    <citation type="submission" date="2025-09" db="UniProtKB">
        <authorList>
            <consortium name="Ensembl"/>
        </authorList>
    </citation>
    <scope>IDENTIFICATION</scope>
</reference>
<feature type="disulfide bond" evidence="5">
    <location>
        <begin position="866"/>
        <end position="876"/>
    </location>
</feature>
<feature type="domain" description="SRCR" evidence="8">
    <location>
        <begin position="296"/>
        <end position="389"/>
    </location>
</feature>
<keyword evidence="7" id="KW-0472">Membrane</keyword>
<dbReference type="PRINTS" id="PR00258">
    <property type="entry name" value="SPERACTRCPTR"/>
</dbReference>
<evidence type="ECO:0000256" key="2">
    <source>
        <dbReference type="ARBA" id="ARBA00022737"/>
    </source>
</evidence>
<feature type="domain" description="SRCR" evidence="8">
    <location>
        <begin position="799"/>
        <end position="904"/>
    </location>
</feature>
<dbReference type="InterPro" id="IPR001190">
    <property type="entry name" value="SRCR"/>
</dbReference>
<keyword evidence="4" id="KW-0325">Glycoprotein</keyword>
<feature type="domain" description="SRCR" evidence="8">
    <location>
        <begin position="979"/>
        <end position="1089"/>
    </location>
</feature>
<feature type="domain" description="SRCR" evidence="8">
    <location>
        <begin position="394"/>
        <end position="493"/>
    </location>
</feature>
<feature type="disulfide bond" evidence="5">
    <location>
        <begin position="101"/>
        <end position="111"/>
    </location>
</feature>
<evidence type="ECO:0000256" key="7">
    <source>
        <dbReference type="SAM" id="Phobius"/>
    </source>
</evidence>
<keyword evidence="10" id="KW-1185">Reference proteome</keyword>
<dbReference type="AlphaFoldDB" id="A0A3P8TLM0"/>
<dbReference type="PANTHER" id="PTHR48071">
    <property type="entry name" value="SRCR DOMAIN-CONTAINING PROTEIN"/>
    <property type="match status" value="1"/>
</dbReference>
<dbReference type="PANTHER" id="PTHR48071:SF25">
    <property type="entry name" value="SCAVENGER RECEPTOR CYSTEINE-RICH TYPE 1 PROTEIN M160-LIKE ISOFORM X1"/>
    <property type="match status" value="1"/>
</dbReference>
<feature type="disulfide bond" evidence="5">
    <location>
        <begin position="956"/>
        <end position="966"/>
    </location>
</feature>
<feature type="disulfide bond" evidence="5">
    <location>
        <begin position="70"/>
        <end position="131"/>
    </location>
</feature>
<feature type="compositionally biased region" description="Polar residues" evidence="6">
    <location>
        <begin position="1197"/>
        <end position="1206"/>
    </location>
</feature>
<feature type="disulfide bond" evidence="5">
    <location>
        <begin position="621"/>
        <end position="685"/>
    </location>
</feature>
<dbReference type="SMART" id="SM00202">
    <property type="entry name" value="SR"/>
    <property type="match status" value="5"/>
</dbReference>
<feature type="disulfide bond" evidence="5">
    <location>
        <begin position="563"/>
        <end position="573"/>
    </location>
</feature>
<feature type="domain" description="SRCR" evidence="8">
    <location>
        <begin position="914"/>
        <end position="984"/>
    </location>
</feature>
<dbReference type="Proteomes" id="UP000265080">
    <property type="component" value="Chromosome 8"/>
</dbReference>
<dbReference type="GO" id="GO:0004252">
    <property type="term" value="F:serine-type endopeptidase activity"/>
    <property type="evidence" value="ECO:0007669"/>
    <property type="project" value="TreeGrafter"/>
</dbReference>
<keyword evidence="7" id="KW-1133">Transmembrane helix</keyword>
<evidence type="ECO:0000313" key="10">
    <source>
        <dbReference type="Proteomes" id="UP000265080"/>
    </source>
</evidence>
<feature type="domain" description="SRCR" evidence="8">
    <location>
        <begin position="497"/>
        <end position="594"/>
    </location>
</feature>
<evidence type="ECO:0000259" key="8">
    <source>
        <dbReference type="PROSITE" id="PS50287"/>
    </source>
</evidence>
<dbReference type="InterPro" id="IPR036772">
    <property type="entry name" value="SRCR-like_dom_sf"/>
</dbReference>
<feature type="domain" description="SRCR" evidence="8">
    <location>
        <begin position="135"/>
        <end position="246"/>
    </location>
</feature>
<reference evidence="9" key="2">
    <citation type="submission" date="2025-08" db="UniProtKB">
        <authorList>
            <consortium name="Ensembl"/>
        </authorList>
    </citation>
    <scope>IDENTIFICATION</scope>
</reference>
<feature type="disulfide bond" evidence="5">
    <location>
        <begin position="360"/>
        <end position="370"/>
    </location>
</feature>
<comment type="caution">
    <text evidence="5">Lacks conserved residue(s) required for the propagation of feature annotation.</text>
</comment>